<accession>A0A4Y4DR86</accession>
<keyword evidence="3" id="KW-1185">Reference proteome</keyword>
<gene>
    <name evidence="2" type="ORF">AUR04nite_33840</name>
</gene>
<sequence length="181" mass="20117">MMIRSEDLDFRELNSADEQQALDAHQELLADDFHFLFWTSKGESWDEYTYRMLSWRRGEHLPEGWVRSGFFVAVDHGHIVGRVSVRYELNESLGHVGGHIGYGVLPEARRQGVAAALCRFGLQELAAAGVDRALITCNADNEGSKATIIACGGVLDAQLPTVRNAEGVEELRFWVPTGRAS</sequence>
<dbReference type="PROSITE" id="PS51186">
    <property type="entry name" value="GNAT"/>
    <property type="match status" value="1"/>
</dbReference>
<protein>
    <submittedName>
        <fullName evidence="2">GNAT family acetyltransferase</fullName>
    </submittedName>
</protein>
<reference evidence="2 3" key="1">
    <citation type="submission" date="2019-06" db="EMBL/GenBank/DDBJ databases">
        <title>Whole genome shotgun sequence of Glutamicibacter uratoxydans NBRC 15515.</title>
        <authorList>
            <person name="Hosoyama A."/>
            <person name="Uohara A."/>
            <person name="Ohji S."/>
            <person name="Ichikawa N."/>
        </authorList>
    </citation>
    <scope>NUCLEOTIDE SEQUENCE [LARGE SCALE GENOMIC DNA]</scope>
    <source>
        <strain evidence="2 3">NBRC 15515</strain>
    </source>
</reference>
<dbReference type="PANTHER" id="PTHR39173">
    <property type="entry name" value="ACETYLTRANSFERASE"/>
    <property type="match status" value="1"/>
</dbReference>
<organism evidence="2 3">
    <name type="scientific">Glutamicibacter uratoxydans</name>
    <name type="common">Arthrobacter uratoxydans</name>
    <dbReference type="NCBI Taxonomy" id="43667"/>
    <lineage>
        <taxon>Bacteria</taxon>
        <taxon>Bacillati</taxon>
        <taxon>Actinomycetota</taxon>
        <taxon>Actinomycetes</taxon>
        <taxon>Micrococcales</taxon>
        <taxon>Micrococcaceae</taxon>
        <taxon>Glutamicibacter</taxon>
    </lineage>
</organism>
<evidence type="ECO:0000259" key="1">
    <source>
        <dbReference type="PROSITE" id="PS51186"/>
    </source>
</evidence>
<dbReference type="PANTHER" id="PTHR39173:SF1">
    <property type="entry name" value="ACETYLTRANSFERASE"/>
    <property type="match status" value="1"/>
</dbReference>
<dbReference type="InterPro" id="IPR016181">
    <property type="entry name" value="Acyl_CoA_acyltransferase"/>
</dbReference>
<proteinExistence type="predicted"/>
<dbReference type="Proteomes" id="UP000316612">
    <property type="component" value="Unassembled WGS sequence"/>
</dbReference>
<dbReference type="GO" id="GO:0016747">
    <property type="term" value="F:acyltransferase activity, transferring groups other than amino-acyl groups"/>
    <property type="evidence" value="ECO:0007669"/>
    <property type="project" value="InterPro"/>
</dbReference>
<name>A0A4Y4DR86_GLUUR</name>
<evidence type="ECO:0000313" key="3">
    <source>
        <dbReference type="Proteomes" id="UP000316612"/>
    </source>
</evidence>
<evidence type="ECO:0000313" key="2">
    <source>
        <dbReference type="EMBL" id="GED07852.1"/>
    </source>
</evidence>
<comment type="caution">
    <text evidence="2">The sequence shown here is derived from an EMBL/GenBank/DDBJ whole genome shotgun (WGS) entry which is preliminary data.</text>
</comment>
<keyword evidence="2" id="KW-0808">Transferase</keyword>
<dbReference type="Pfam" id="PF00583">
    <property type="entry name" value="Acetyltransf_1"/>
    <property type="match status" value="1"/>
</dbReference>
<dbReference type="Gene3D" id="3.40.630.30">
    <property type="match status" value="1"/>
</dbReference>
<dbReference type="SUPFAM" id="SSF55729">
    <property type="entry name" value="Acyl-CoA N-acyltransferases (Nat)"/>
    <property type="match status" value="1"/>
</dbReference>
<dbReference type="AlphaFoldDB" id="A0A4Y4DR86"/>
<feature type="domain" description="N-acetyltransferase" evidence="1">
    <location>
        <begin position="8"/>
        <end position="175"/>
    </location>
</feature>
<dbReference type="EMBL" id="BJNY01000029">
    <property type="protein sequence ID" value="GED07852.1"/>
    <property type="molecule type" value="Genomic_DNA"/>
</dbReference>
<dbReference type="InterPro" id="IPR000182">
    <property type="entry name" value="GNAT_dom"/>
</dbReference>
<dbReference type="CDD" id="cd04301">
    <property type="entry name" value="NAT_SF"/>
    <property type="match status" value="1"/>
</dbReference>